<dbReference type="CDD" id="cd00347">
    <property type="entry name" value="Flavin_utilizing_monoxygenases"/>
    <property type="match status" value="1"/>
</dbReference>
<evidence type="ECO:0000256" key="2">
    <source>
        <dbReference type="ARBA" id="ARBA00074555"/>
    </source>
</evidence>
<comment type="similarity">
    <text evidence="1">To bacterial alkanal monooxygenase alpha and beta chains.</text>
</comment>
<evidence type="ECO:0000256" key="1">
    <source>
        <dbReference type="ARBA" id="ARBA00007789"/>
    </source>
</evidence>
<dbReference type="FunFam" id="3.20.20.30:FF:000002">
    <property type="entry name" value="LLM class flavin-dependent oxidoreductase"/>
    <property type="match status" value="1"/>
</dbReference>
<dbReference type="InterPro" id="IPR036661">
    <property type="entry name" value="Luciferase-like_sf"/>
</dbReference>
<evidence type="ECO:0000313" key="5">
    <source>
        <dbReference type="Proteomes" id="UP000570166"/>
    </source>
</evidence>
<dbReference type="EMBL" id="JACEIB010000001">
    <property type="protein sequence ID" value="MBA2932500.1"/>
    <property type="molecule type" value="Genomic_DNA"/>
</dbReference>
<dbReference type="PANTHER" id="PTHR30137:SF20">
    <property type="entry name" value="N-ACETYL-S-ALKYLCYSTEINE MONOOXYGENASE"/>
    <property type="match status" value="1"/>
</dbReference>
<gene>
    <name evidence="4" type="ORF">HZF05_00195</name>
</gene>
<evidence type="ECO:0000313" key="4">
    <source>
        <dbReference type="EMBL" id="MBA2932500.1"/>
    </source>
</evidence>
<comment type="caution">
    <text evidence="4">The sequence shown here is derived from an EMBL/GenBank/DDBJ whole genome shotgun (WGS) entry which is preliminary data.</text>
</comment>
<name>A0A838L0N9_9SPHN</name>
<proteinExistence type="predicted"/>
<keyword evidence="5" id="KW-1185">Reference proteome</keyword>
<organism evidence="4 5">
    <name type="scientific">Sphingomonas chungangi</name>
    <dbReference type="NCBI Taxonomy" id="2683589"/>
    <lineage>
        <taxon>Bacteria</taxon>
        <taxon>Pseudomonadati</taxon>
        <taxon>Pseudomonadota</taxon>
        <taxon>Alphaproteobacteria</taxon>
        <taxon>Sphingomonadales</taxon>
        <taxon>Sphingomonadaceae</taxon>
        <taxon>Sphingomonas</taxon>
    </lineage>
</organism>
<dbReference type="SUPFAM" id="SSF51679">
    <property type="entry name" value="Bacterial luciferase-like"/>
    <property type="match status" value="1"/>
</dbReference>
<feature type="domain" description="Luciferase-like" evidence="3">
    <location>
        <begin position="8"/>
        <end position="310"/>
    </location>
</feature>
<evidence type="ECO:0000259" key="3">
    <source>
        <dbReference type="Pfam" id="PF00296"/>
    </source>
</evidence>
<dbReference type="InterPro" id="IPR050766">
    <property type="entry name" value="Bact_Lucif_Oxidored"/>
</dbReference>
<dbReference type="GO" id="GO:0016705">
    <property type="term" value="F:oxidoreductase activity, acting on paired donors, with incorporation or reduction of molecular oxygen"/>
    <property type="evidence" value="ECO:0007669"/>
    <property type="project" value="InterPro"/>
</dbReference>
<dbReference type="RefSeq" id="WP_160364624.1">
    <property type="nucleotide sequence ID" value="NZ_JACEIB010000001.1"/>
</dbReference>
<accession>A0A838L0N9</accession>
<dbReference type="AlphaFoldDB" id="A0A838L0N9"/>
<dbReference type="Gene3D" id="3.20.20.30">
    <property type="entry name" value="Luciferase-like domain"/>
    <property type="match status" value="1"/>
</dbReference>
<dbReference type="Proteomes" id="UP000570166">
    <property type="component" value="Unassembled WGS sequence"/>
</dbReference>
<dbReference type="Pfam" id="PF00296">
    <property type="entry name" value="Bac_luciferase"/>
    <property type="match status" value="1"/>
</dbReference>
<dbReference type="InterPro" id="IPR011251">
    <property type="entry name" value="Luciferase-like_dom"/>
</dbReference>
<dbReference type="InterPro" id="IPR019949">
    <property type="entry name" value="CmoO-like"/>
</dbReference>
<protein>
    <recommendedName>
        <fullName evidence="2">Luciferase-like monooxygenase</fullName>
    </recommendedName>
</protein>
<dbReference type="GO" id="GO:0005829">
    <property type="term" value="C:cytosol"/>
    <property type="evidence" value="ECO:0007669"/>
    <property type="project" value="TreeGrafter"/>
</dbReference>
<dbReference type="PANTHER" id="PTHR30137">
    <property type="entry name" value="LUCIFERASE-LIKE MONOOXYGENASE"/>
    <property type="match status" value="1"/>
</dbReference>
<dbReference type="NCBIfam" id="TIGR03558">
    <property type="entry name" value="oxido_grp_1"/>
    <property type="match status" value="1"/>
</dbReference>
<reference evidence="4 5" key="1">
    <citation type="submission" date="2020-07" db="EMBL/GenBank/DDBJ databases">
        <authorList>
            <person name="Sun Q."/>
        </authorList>
    </citation>
    <scope>NUCLEOTIDE SEQUENCE [LARGE SCALE GENOMIC DNA]</scope>
    <source>
        <strain evidence="4 5">CGMCC 1.13654</strain>
    </source>
</reference>
<sequence>MNASYRLSVLDQSPIAAGSTAAEALQNTLDLARLCDGLGYHRYWMAEHHATPALAGAAPEALIGPVSQVTRRMRIGSGGIMLPHYSPFKVAETFKMLAALAPGRIDLGLGRAPGSDQRTALAMRQDRSRGFGAEDFPAALNELLAYLDDRKEDGAGLPPEHVFAPLRATLPSGGEGVPVWLLGSSPDSAVLAGRLGLPYAIADFINPDGIELARLYRDMFVPSHHLDKPEVLATVWAIAADTDEEAQRLSAPAAMMFAHLVRGILIPVPSVAEAVDWLASMPGARATRRRRTITGTPAHVRSELDRVANAYRADEMMIVNIMPDHMARRRSYELVAAEYGLAAAAVAA</sequence>